<dbReference type="GO" id="GO:0005740">
    <property type="term" value="C:mitochondrial envelope"/>
    <property type="evidence" value="ECO:0007669"/>
    <property type="project" value="InterPro"/>
</dbReference>
<dbReference type="Gene3D" id="2.60.11.10">
    <property type="entry name" value="Cytochrome c oxidase, subunit Vb"/>
    <property type="match status" value="1"/>
</dbReference>
<dbReference type="InterPro" id="IPR036972">
    <property type="entry name" value="Cyt_c_oxidase_su5b_sf"/>
</dbReference>
<evidence type="ECO:0000313" key="2">
    <source>
        <dbReference type="EMBL" id="KAI6660324.1"/>
    </source>
</evidence>
<dbReference type="EMBL" id="JAKMXF010000033">
    <property type="protein sequence ID" value="KAI6660324.1"/>
    <property type="molecule type" value="Genomic_DNA"/>
</dbReference>
<dbReference type="Pfam" id="PF01215">
    <property type="entry name" value="COX5B"/>
    <property type="match status" value="1"/>
</dbReference>
<dbReference type="GO" id="GO:0046872">
    <property type="term" value="F:metal ion binding"/>
    <property type="evidence" value="ECO:0007669"/>
    <property type="project" value="UniProtKB-KW"/>
</dbReference>
<evidence type="ECO:0000256" key="1">
    <source>
        <dbReference type="PIRSR" id="PIRSR602124-1"/>
    </source>
</evidence>
<keyword evidence="3" id="KW-1185">Reference proteome</keyword>
<gene>
    <name evidence="2" type="ORF">LOD99_13912</name>
</gene>
<dbReference type="Proteomes" id="UP001165289">
    <property type="component" value="Unassembled WGS sequence"/>
</dbReference>
<keyword evidence="1" id="KW-0479">Metal-binding</keyword>
<comment type="caution">
    <text evidence="2">The sequence shown here is derived from an EMBL/GenBank/DDBJ whole genome shotgun (WGS) entry which is preliminary data.</text>
</comment>
<protein>
    <submittedName>
        <fullName evidence="2">Uncharacterized protein</fullName>
    </submittedName>
</protein>
<dbReference type="GO" id="GO:0045277">
    <property type="term" value="C:respiratory chain complex IV"/>
    <property type="evidence" value="ECO:0007669"/>
    <property type="project" value="InterPro"/>
</dbReference>
<organism evidence="2 3">
    <name type="scientific">Oopsacas minuta</name>
    <dbReference type="NCBI Taxonomy" id="111878"/>
    <lineage>
        <taxon>Eukaryota</taxon>
        <taxon>Metazoa</taxon>
        <taxon>Porifera</taxon>
        <taxon>Hexactinellida</taxon>
        <taxon>Hexasterophora</taxon>
        <taxon>Lyssacinosida</taxon>
        <taxon>Leucopsacidae</taxon>
        <taxon>Oopsacas</taxon>
    </lineage>
</organism>
<keyword evidence="1" id="KW-0862">Zinc</keyword>
<accession>A0AAV7KID1</accession>
<dbReference type="PROSITE" id="PS51359">
    <property type="entry name" value="COX5B_2"/>
    <property type="match status" value="1"/>
</dbReference>
<dbReference type="AlphaFoldDB" id="A0AAV7KID1"/>
<evidence type="ECO:0000313" key="3">
    <source>
        <dbReference type="Proteomes" id="UP001165289"/>
    </source>
</evidence>
<reference evidence="2 3" key="1">
    <citation type="journal article" date="2023" name="BMC Biol.">
        <title>The compact genome of the sponge Oopsacas minuta (Hexactinellida) is lacking key metazoan core genes.</title>
        <authorList>
            <person name="Santini S."/>
            <person name="Schenkelaars Q."/>
            <person name="Jourda C."/>
            <person name="Duchesne M."/>
            <person name="Belahbib H."/>
            <person name="Rocher C."/>
            <person name="Selva M."/>
            <person name="Riesgo A."/>
            <person name="Vervoort M."/>
            <person name="Leys S.P."/>
            <person name="Kodjabachian L."/>
            <person name="Le Bivic A."/>
            <person name="Borchiellini C."/>
            <person name="Claverie J.M."/>
            <person name="Renard E."/>
        </authorList>
    </citation>
    <scope>NUCLEOTIDE SEQUENCE [LARGE SCALE GENOMIC DNA]</scope>
    <source>
        <strain evidence="2">SPO-2</strain>
    </source>
</reference>
<name>A0AAV7KID1_9METZ</name>
<sequence>MSALLFRSAMRGLCVTRPIKRGNVKPVTVVRHKWQSGDHIPSQEEQVTGIEKLEYDALMAGVQDPWNMEVPELGMASRANPNLVNSMFEERIIGCICKF</sequence>
<feature type="binding site" evidence="1">
    <location>
        <position position="97"/>
    </location>
    <ligand>
        <name>Zn(2+)</name>
        <dbReference type="ChEBI" id="CHEBI:29105"/>
    </ligand>
</feature>
<feature type="binding site" evidence="1">
    <location>
        <position position="95"/>
    </location>
    <ligand>
        <name>Zn(2+)</name>
        <dbReference type="ChEBI" id="CHEBI:29105"/>
    </ligand>
</feature>
<proteinExistence type="predicted"/>
<dbReference type="GO" id="GO:0006123">
    <property type="term" value="P:mitochondrial electron transport, cytochrome c to oxygen"/>
    <property type="evidence" value="ECO:0007669"/>
    <property type="project" value="InterPro"/>
</dbReference>
<dbReference type="SUPFAM" id="SSF57802">
    <property type="entry name" value="Rubredoxin-like"/>
    <property type="match status" value="1"/>
</dbReference>
<dbReference type="InterPro" id="IPR002124">
    <property type="entry name" value="Cyt_c_oxidase_su5b"/>
</dbReference>